<organism evidence="8 9">
    <name type="scientific">Pseudaquabacterium inlustre</name>
    <dbReference type="NCBI Taxonomy" id="2984192"/>
    <lineage>
        <taxon>Bacteria</taxon>
        <taxon>Pseudomonadati</taxon>
        <taxon>Pseudomonadota</taxon>
        <taxon>Betaproteobacteria</taxon>
        <taxon>Burkholderiales</taxon>
        <taxon>Sphaerotilaceae</taxon>
        <taxon>Pseudaquabacterium</taxon>
    </lineage>
</organism>
<gene>
    <name evidence="8" type="ORF">AACH10_12050</name>
</gene>
<dbReference type="PANTHER" id="PTHR43884">
    <property type="entry name" value="ACYL-COA DEHYDROGENASE"/>
    <property type="match status" value="1"/>
</dbReference>
<keyword evidence="9" id="KW-1185">Reference proteome</keyword>
<evidence type="ECO:0000313" key="8">
    <source>
        <dbReference type="EMBL" id="MEK8050972.1"/>
    </source>
</evidence>
<dbReference type="EMBL" id="JBBUTH010000007">
    <property type="protein sequence ID" value="MEK8050972.1"/>
    <property type="molecule type" value="Genomic_DNA"/>
</dbReference>
<dbReference type="Pfam" id="PF02771">
    <property type="entry name" value="Acyl-CoA_dh_N"/>
    <property type="match status" value="1"/>
</dbReference>
<dbReference type="PANTHER" id="PTHR43884:SF20">
    <property type="entry name" value="ACYL-COA DEHYDROGENASE FADE28"/>
    <property type="match status" value="1"/>
</dbReference>
<dbReference type="RefSeq" id="WP_341410666.1">
    <property type="nucleotide sequence ID" value="NZ_JBBUTH010000007.1"/>
</dbReference>
<dbReference type="EC" id="1.-.-.-" evidence="8"/>
<keyword evidence="4" id="KW-0274">FAD</keyword>
<dbReference type="InterPro" id="IPR046373">
    <property type="entry name" value="Acyl-CoA_Oxase/DH_mid-dom_sf"/>
</dbReference>
<sequence>MNNPLQDTAIRFSDERAMLLESAAAFCRERSPSARVRSLIDSDTGFDAAVWTEIGQLGWLGIAVPEAWGGSGLGAGSVATVAEPLGRHLLATPFASTQLAIQGLLASGQPAWQDAWLPQLAQGMAATVALFEDDGDWCLTHPAATATRHGATVRLNGSKTLVTDAGVANLRLVTVQCEGALALALLPCSALPPGATQREVVSDESRRVYRLSLDGVQLPADHLITGASAQAAVAAIQRMGWLLAAAEAAGGIAGALDVTVDYLNTRSAFGRKIGSYQGLKHPCADILVGLERARSLVAHAATLMNDGAPDAATELALRMAKAEAGDSLMLAGDRAVQFHGGFGFTWDCDAQLYLRRALWLQPWFGDAAHHRRRIADQLWPVAA</sequence>
<dbReference type="CDD" id="cd00567">
    <property type="entry name" value="ACAD"/>
    <property type="match status" value="1"/>
</dbReference>
<proteinExistence type="inferred from homology"/>
<accession>A0ABU9CK93</accession>
<dbReference type="SUPFAM" id="SSF56645">
    <property type="entry name" value="Acyl-CoA dehydrogenase NM domain-like"/>
    <property type="match status" value="1"/>
</dbReference>
<protein>
    <submittedName>
        <fullName evidence="8">Acyl-CoA dehydrogenase family protein</fullName>
        <ecNumber evidence="8">1.-.-.-</ecNumber>
    </submittedName>
</protein>
<dbReference type="InterPro" id="IPR009100">
    <property type="entry name" value="AcylCoA_DH/oxidase_NM_dom_sf"/>
</dbReference>
<evidence type="ECO:0000256" key="3">
    <source>
        <dbReference type="ARBA" id="ARBA00022630"/>
    </source>
</evidence>
<name>A0ABU9CK93_9BURK</name>
<feature type="domain" description="Acyl-CoA dehydrogenase/oxidase N-terminal" evidence="7">
    <location>
        <begin position="13"/>
        <end position="123"/>
    </location>
</feature>
<dbReference type="InterPro" id="IPR037069">
    <property type="entry name" value="AcylCoA_DH/ox_N_sf"/>
</dbReference>
<dbReference type="Pfam" id="PF00441">
    <property type="entry name" value="Acyl-CoA_dh_1"/>
    <property type="match status" value="1"/>
</dbReference>
<evidence type="ECO:0000313" key="9">
    <source>
        <dbReference type="Proteomes" id="UP001365405"/>
    </source>
</evidence>
<evidence type="ECO:0000256" key="1">
    <source>
        <dbReference type="ARBA" id="ARBA00001974"/>
    </source>
</evidence>
<evidence type="ECO:0000256" key="2">
    <source>
        <dbReference type="ARBA" id="ARBA00009347"/>
    </source>
</evidence>
<dbReference type="Gene3D" id="1.20.140.10">
    <property type="entry name" value="Butyryl-CoA Dehydrogenase, subunit A, domain 3"/>
    <property type="match status" value="1"/>
</dbReference>
<evidence type="ECO:0000256" key="4">
    <source>
        <dbReference type="ARBA" id="ARBA00022827"/>
    </source>
</evidence>
<dbReference type="InterPro" id="IPR036250">
    <property type="entry name" value="AcylCo_DH-like_C"/>
</dbReference>
<dbReference type="Gene3D" id="2.40.110.10">
    <property type="entry name" value="Butyryl-CoA Dehydrogenase, subunit A, domain 2"/>
    <property type="match status" value="1"/>
</dbReference>
<reference evidence="8 9" key="1">
    <citation type="submission" date="2024-04" db="EMBL/GenBank/DDBJ databases">
        <title>Novel species of the genus Ideonella isolated from streams.</title>
        <authorList>
            <person name="Lu H."/>
        </authorList>
    </citation>
    <scope>NUCLEOTIDE SEQUENCE [LARGE SCALE GENOMIC DNA]</scope>
    <source>
        <strain evidence="8 9">DXS22W</strain>
    </source>
</reference>
<dbReference type="Gene3D" id="1.10.540.10">
    <property type="entry name" value="Acyl-CoA dehydrogenase/oxidase, N-terminal domain"/>
    <property type="match status" value="1"/>
</dbReference>
<keyword evidence="5 8" id="KW-0560">Oxidoreductase</keyword>
<evidence type="ECO:0000259" key="6">
    <source>
        <dbReference type="Pfam" id="PF00441"/>
    </source>
</evidence>
<dbReference type="InterPro" id="IPR009075">
    <property type="entry name" value="AcylCo_DH/oxidase_C"/>
</dbReference>
<feature type="domain" description="Acyl-CoA dehydrogenase/oxidase C-terminal" evidence="6">
    <location>
        <begin position="242"/>
        <end position="378"/>
    </location>
</feature>
<dbReference type="GO" id="GO:0016491">
    <property type="term" value="F:oxidoreductase activity"/>
    <property type="evidence" value="ECO:0007669"/>
    <property type="project" value="UniProtKB-KW"/>
</dbReference>
<comment type="cofactor">
    <cofactor evidence="1">
        <name>FAD</name>
        <dbReference type="ChEBI" id="CHEBI:57692"/>
    </cofactor>
</comment>
<evidence type="ECO:0000259" key="7">
    <source>
        <dbReference type="Pfam" id="PF02771"/>
    </source>
</evidence>
<dbReference type="SUPFAM" id="SSF47203">
    <property type="entry name" value="Acyl-CoA dehydrogenase C-terminal domain-like"/>
    <property type="match status" value="1"/>
</dbReference>
<comment type="similarity">
    <text evidence="2">Belongs to the acyl-CoA dehydrogenase family.</text>
</comment>
<dbReference type="InterPro" id="IPR013786">
    <property type="entry name" value="AcylCoA_DH/ox_N"/>
</dbReference>
<evidence type="ECO:0000256" key="5">
    <source>
        <dbReference type="ARBA" id="ARBA00023002"/>
    </source>
</evidence>
<comment type="caution">
    <text evidence="8">The sequence shown here is derived from an EMBL/GenBank/DDBJ whole genome shotgun (WGS) entry which is preliminary data.</text>
</comment>
<dbReference type="Proteomes" id="UP001365405">
    <property type="component" value="Unassembled WGS sequence"/>
</dbReference>
<keyword evidence="3" id="KW-0285">Flavoprotein</keyword>